<accession>A0A9X1ZSG4</accession>
<protein>
    <submittedName>
        <fullName evidence="3">Uncharacterized protein</fullName>
    </submittedName>
</protein>
<evidence type="ECO:0000313" key="4">
    <source>
        <dbReference type="Proteomes" id="UP001139333"/>
    </source>
</evidence>
<comment type="caution">
    <text evidence="3">The sequence shown here is derived from an EMBL/GenBank/DDBJ whole genome shotgun (WGS) entry which is preliminary data.</text>
</comment>
<keyword evidence="2" id="KW-0732">Signal</keyword>
<feature type="compositionally biased region" description="Basic and acidic residues" evidence="1">
    <location>
        <begin position="89"/>
        <end position="105"/>
    </location>
</feature>
<sequence>MKYPLTLCCAAGLLMASNTSHALPVAPEKDIALLKSACLQIAQEDLLPQNEVSTFLLDCVNDQLTERGYQRIEFLDGIPAFEETDVPSESEKSLIEALEESPRQP</sequence>
<proteinExistence type="predicted"/>
<feature type="signal peptide" evidence="2">
    <location>
        <begin position="1"/>
        <end position="22"/>
    </location>
</feature>
<feature type="chain" id="PRO_5040820210" evidence="2">
    <location>
        <begin position="23"/>
        <end position="105"/>
    </location>
</feature>
<organism evidence="3 4">
    <name type="scientific">Shewanella gaetbuli</name>
    <dbReference type="NCBI Taxonomy" id="220752"/>
    <lineage>
        <taxon>Bacteria</taxon>
        <taxon>Pseudomonadati</taxon>
        <taxon>Pseudomonadota</taxon>
        <taxon>Gammaproteobacteria</taxon>
        <taxon>Alteromonadales</taxon>
        <taxon>Shewanellaceae</taxon>
        <taxon>Shewanella</taxon>
    </lineage>
</organism>
<keyword evidence="4" id="KW-1185">Reference proteome</keyword>
<dbReference type="RefSeq" id="WP_248994050.1">
    <property type="nucleotide sequence ID" value="NZ_JAKIKP010000001.1"/>
</dbReference>
<dbReference type="EMBL" id="JAKIKP010000001">
    <property type="protein sequence ID" value="MCL1141366.1"/>
    <property type="molecule type" value="Genomic_DNA"/>
</dbReference>
<evidence type="ECO:0000256" key="1">
    <source>
        <dbReference type="SAM" id="MobiDB-lite"/>
    </source>
</evidence>
<evidence type="ECO:0000313" key="3">
    <source>
        <dbReference type="EMBL" id="MCL1141366.1"/>
    </source>
</evidence>
<dbReference type="AlphaFoldDB" id="A0A9X1ZSG4"/>
<evidence type="ECO:0000256" key="2">
    <source>
        <dbReference type="SAM" id="SignalP"/>
    </source>
</evidence>
<dbReference type="Proteomes" id="UP001139333">
    <property type="component" value="Unassembled WGS sequence"/>
</dbReference>
<reference evidence="3" key="1">
    <citation type="submission" date="2022-01" db="EMBL/GenBank/DDBJ databases">
        <title>Whole genome-based taxonomy of the Shewanellaceae.</title>
        <authorList>
            <person name="Martin-Rodriguez A.J."/>
        </authorList>
    </citation>
    <scope>NUCLEOTIDE SEQUENCE</scope>
    <source>
        <strain evidence="3">DSM 16422</strain>
    </source>
</reference>
<gene>
    <name evidence="3" type="ORF">L2672_01450</name>
</gene>
<name>A0A9X1ZSG4_9GAMM</name>
<feature type="region of interest" description="Disordered" evidence="1">
    <location>
        <begin position="84"/>
        <end position="105"/>
    </location>
</feature>